<reference evidence="2 3" key="1">
    <citation type="submission" date="2022-05" db="EMBL/GenBank/DDBJ databases">
        <authorList>
            <consortium name="Genoscope - CEA"/>
            <person name="William W."/>
        </authorList>
    </citation>
    <scope>NUCLEOTIDE SEQUENCE [LARGE SCALE GENOMIC DNA]</scope>
</reference>
<evidence type="ECO:0000256" key="1">
    <source>
        <dbReference type="SAM" id="SignalP"/>
    </source>
</evidence>
<proteinExistence type="predicted"/>
<dbReference type="EMBL" id="CALNXI010001501">
    <property type="protein sequence ID" value="CAH3170828.1"/>
    <property type="molecule type" value="Genomic_DNA"/>
</dbReference>
<comment type="caution">
    <text evidence="2">The sequence shown here is derived from an EMBL/GenBank/DDBJ whole genome shotgun (WGS) entry which is preliminary data.</text>
</comment>
<evidence type="ECO:0000313" key="3">
    <source>
        <dbReference type="Proteomes" id="UP001159427"/>
    </source>
</evidence>
<keyword evidence="3" id="KW-1185">Reference proteome</keyword>
<accession>A0ABN8QUY3</accession>
<protein>
    <submittedName>
        <fullName evidence="2">Uncharacterized protein</fullName>
    </submittedName>
</protein>
<feature type="chain" id="PRO_5045477922" evidence="1">
    <location>
        <begin position="25"/>
        <end position="118"/>
    </location>
</feature>
<sequence>MLCKLFQHTCFALTLIALARDIESNPGYLTFDDYSLENHSLHLEGIDNKTINALCLKLGWTALQAMWKLNFLGLCVLDKTALERKKDMVVLQFISGKDQHFVYGMTLTLAARNVYGLS</sequence>
<dbReference type="Proteomes" id="UP001159427">
    <property type="component" value="Unassembled WGS sequence"/>
</dbReference>
<organism evidence="2 3">
    <name type="scientific">Porites evermanni</name>
    <dbReference type="NCBI Taxonomy" id="104178"/>
    <lineage>
        <taxon>Eukaryota</taxon>
        <taxon>Metazoa</taxon>
        <taxon>Cnidaria</taxon>
        <taxon>Anthozoa</taxon>
        <taxon>Hexacorallia</taxon>
        <taxon>Scleractinia</taxon>
        <taxon>Fungiina</taxon>
        <taxon>Poritidae</taxon>
        <taxon>Porites</taxon>
    </lineage>
</organism>
<evidence type="ECO:0000313" key="2">
    <source>
        <dbReference type="EMBL" id="CAH3170828.1"/>
    </source>
</evidence>
<gene>
    <name evidence="2" type="ORF">PEVE_00007579</name>
</gene>
<feature type="signal peptide" evidence="1">
    <location>
        <begin position="1"/>
        <end position="24"/>
    </location>
</feature>
<name>A0ABN8QUY3_9CNID</name>
<keyword evidence="1" id="KW-0732">Signal</keyword>